<dbReference type="Gramene" id="Manes.16G069900.1.v8.1">
    <property type="protein sequence ID" value="Manes.16G069900.1.v8.1.CDS"/>
    <property type="gene ID" value="Manes.16G069900.v8.1"/>
</dbReference>
<proteinExistence type="predicted"/>
<dbReference type="PANTHER" id="PTHR14296">
    <property type="entry name" value="REMODELING AND SPACING FACTOR 1"/>
    <property type="match status" value="1"/>
</dbReference>
<dbReference type="OrthoDB" id="303107at2759"/>
<evidence type="ECO:0000313" key="2">
    <source>
        <dbReference type="EMBL" id="OAY26726.1"/>
    </source>
</evidence>
<evidence type="ECO:0008006" key="4">
    <source>
        <dbReference type="Google" id="ProtNLM"/>
    </source>
</evidence>
<evidence type="ECO:0000256" key="1">
    <source>
        <dbReference type="SAM" id="MobiDB-lite"/>
    </source>
</evidence>
<feature type="compositionally biased region" description="Basic and acidic residues" evidence="1">
    <location>
        <begin position="345"/>
        <end position="361"/>
    </location>
</feature>
<dbReference type="AlphaFoldDB" id="A0A2C9UBB1"/>
<dbReference type="Gramene" id="Manes.16G069900.2.v8.1">
    <property type="protein sequence ID" value="Manes.16G069900.2.v8.1.CDS"/>
    <property type="gene ID" value="Manes.16G069900.v8.1"/>
</dbReference>
<dbReference type="Proteomes" id="UP000091857">
    <property type="component" value="Chromosome 16"/>
</dbReference>
<evidence type="ECO:0000313" key="3">
    <source>
        <dbReference type="Proteomes" id="UP000091857"/>
    </source>
</evidence>
<sequence>MAGGRRRIAPAANKTVVDEKVPEKDCVGEDSVIVVDDSSLEDEIAQIRGRWELASVLNFLTLFQPLIGTDLKLTAEDIENGLVTANSSLAQLHIKLLKGIPPVSKTLNSSDAWVTALCKKIAIWWPWVAEGDMPLTAANGKEISRYKELDPTKRLQILKALCEIRADQNDVVSYINDSLKNGTEISCFRKDKIGGDGKATSYWCDGSAVVGHRLYKEVQKTEPKSKMRGRNSNNPPAISLQWETVATNLEEFREVVDKLSSSKIVGEIAVGKTIETDFLPVIEKLQKKKERALKQKQRQERLLNDFRSCGIGITRACRSRRPVNYTFDDYDRAIDEALEITKKRKTEQKNEKKHIMQEKSPSDGVSDSGADLKESRMENGDSDMEADSEDENIKNGESSDSETQSQRIQQDTSGNGDDDNDCYDSKSSDNDKGSESCYSGEEKDILSERNCSQKPIGSRWSKRLAGVMNRPAMETSNLAMKNRLRQRPTRNSALDSIVPDSEDASSSDDKNDEISEGEVSSPEANSEESNDG</sequence>
<feature type="compositionally biased region" description="Acidic residues" evidence="1">
    <location>
        <begin position="380"/>
        <end position="390"/>
    </location>
</feature>
<dbReference type="GO" id="GO:0006355">
    <property type="term" value="P:regulation of DNA-templated transcription"/>
    <property type="evidence" value="ECO:0007669"/>
    <property type="project" value="InterPro"/>
</dbReference>
<protein>
    <recommendedName>
        <fullName evidence="4">DDT domain-containing protein</fullName>
    </recommendedName>
</protein>
<feature type="compositionally biased region" description="Basic and acidic residues" evidence="1">
    <location>
        <begin position="423"/>
        <end position="447"/>
    </location>
</feature>
<name>A0A2C9UBB1_MANES</name>
<feature type="compositionally biased region" description="Basic and acidic residues" evidence="1">
    <location>
        <begin position="370"/>
        <end position="379"/>
    </location>
</feature>
<dbReference type="EMBL" id="CM004402">
    <property type="protein sequence ID" value="OAY26726.1"/>
    <property type="molecule type" value="Genomic_DNA"/>
</dbReference>
<dbReference type="InterPro" id="IPR028938">
    <property type="entry name" value="Rsf1-like"/>
</dbReference>
<dbReference type="STRING" id="3983.A0A2C9UBB1"/>
<feature type="region of interest" description="Disordered" evidence="1">
    <location>
        <begin position="345"/>
        <end position="532"/>
    </location>
</feature>
<reference evidence="3" key="1">
    <citation type="journal article" date="2016" name="Nat. Biotechnol.">
        <title>Sequencing wild and cultivated cassava and related species reveals extensive interspecific hybridization and genetic diversity.</title>
        <authorList>
            <person name="Bredeson J.V."/>
            <person name="Lyons J.B."/>
            <person name="Prochnik S.E."/>
            <person name="Wu G.A."/>
            <person name="Ha C.M."/>
            <person name="Edsinger-Gonzales E."/>
            <person name="Grimwood J."/>
            <person name="Schmutz J."/>
            <person name="Rabbi I.Y."/>
            <person name="Egesi C."/>
            <person name="Nauluvula P."/>
            <person name="Lebot V."/>
            <person name="Ndunguru J."/>
            <person name="Mkamilo G."/>
            <person name="Bart R.S."/>
            <person name="Setter T.L."/>
            <person name="Gleadow R.M."/>
            <person name="Kulakow P."/>
            <person name="Ferguson M.E."/>
            <person name="Rounsley S."/>
            <person name="Rokhsar D.S."/>
        </authorList>
    </citation>
    <scope>NUCLEOTIDE SEQUENCE [LARGE SCALE GENOMIC DNA]</scope>
    <source>
        <strain evidence="3">cv. AM560-2</strain>
    </source>
</reference>
<gene>
    <name evidence="2" type="ORF">MANES_16G069900v8</name>
</gene>
<organism evidence="2 3">
    <name type="scientific">Manihot esculenta</name>
    <name type="common">Cassava</name>
    <name type="synonym">Jatropha manihot</name>
    <dbReference type="NCBI Taxonomy" id="3983"/>
    <lineage>
        <taxon>Eukaryota</taxon>
        <taxon>Viridiplantae</taxon>
        <taxon>Streptophyta</taxon>
        <taxon>Embryophyta</taxon>
        <taxon>Tracheophyta</taxon>
        <taxon>Spermatophyta</taxon>
        <taxon>Magnoliopsida</taxon>
        <taxon>eudicotyledons</taxon>
        <taxon>Gunneridae</taxon>
        <taxon>Pentapetalae</taxon>
        <taxon>rosids</taxon>
        <taxon>fabids</taxon>
        <taxon>Malpighiales</taxon>
        <taxon>Euphorbiaceae</taxon>
        <taxon>Crotonoideae</taxon>
        <taxon>Manihoteae</taxon>
        <taxon>Manihot</taxon>
    </lineage>
</organism>
<dbReference type="GO" id="GO:0031213">
    <property type="term" value="C:RSF complex"/>
    <property type="evidence" value="ECO:0007669"/>
    <property type="project" value="InterPro"/>
</dbReference>
<feature type="compositionally biased region" description="Polar residues" evidence="1">
    <location>
        <begin position="395"/>
        <end position="415"/>
    </location>
</feature>
<comment type="caution">
    <text evidence="2">The sequence shown here is derived from an EMBL/GenBank/DDBJ whole genome shotgun (WGS) entry which is preliminary data.</text>
</comment>
<accession>A0A2C9UBB1</accession>
<keyword evidence="3" id="KW-1185">Reference proteome</keyword>
<dbReference type="PANTHER" id="PTHR14296:SF12">
    <property type="entry name" value="DDT DOMAIN-CONTAINING PROTEIN DDR4 ISOFORM X1"/>
    <property type="match status" value="1"/>
</dbReference>